<keyword evidence="4" id="KW-0472">Membrane</keyword>
<name>A0ABV8CJ48_9GAMM</name>
<feature type="domain" description="Multidrug resistance protein MdtA-like barrel-sandwich hybrid" evidence="6">
    <location>
        <begin position="47"/>
        <end position="181"/>
    </location>
</feature>
<dbReference type="RefSeq" id="WP_377150357.1">
    <property type="nucleotide sequence ID" value="NZ_JBHSAF010000001.1"/>
</dbReference>
<evidence type="ECO:0000256" key="4">
    <source>
        <dbReference type="ARBA" id="ARBA00023136"/>
    </source>
</evidence>
<sequence length="295" mass="32063">MRSFWILLPRVVATLLLVGGAVLAAVHLYDYYESAPWTRDARVRTELVRVAGDVSGFIRELRVVDNQHVHQGDLLFAIDPSRFALAVAQAEANVERLTLTQAQKARDASRAQKLNQMISEATREQTISEARIAAAELEQAKVALQQARLDLTRTQVRAPCDGYVTNLKLHAGDYLQAGSPVLALLSANEFYVIGYFEETKLPRVQLGAPVEVRLMGVTTPLRGHVSSIASGIQDDVQSGSQGELAAVSPTFEWVRLARRIPVRIALEALPAGVLLVAGQTASVEVMTSKQASSGL</sequence>
<gene>
    <name evidence="8" type="ORF">ACFOSS_02100</name>
</gene>
<evidence type="ECO:0000256" key="2">
    <source>
        <dbReference type="ARBA" id="ARBA00022692"/>
    </source>
</evidence>
<dbReference type="Gene3D" id="2.40.30.170">
    <property type="match status" value="1"/>
</dbReference>
<keyword evidence="5" id="KW-0175">Coiled coil</keyword>
<evidence type="ECO:0000256" key="3">
    <source>
        <dbReference type="ARBA" id="ARBA00022989"/>
    </source>
</evidence>
<protein>
    <submittedName>
        <fullName evidence="8">Efflux RND transporter periplasmic adaptor subunit</fullName>
    </submittedName>
</protein>
<comment type="caution">
    <text evidence="8">The sequence shown here is derived from an EMBL/GenBank/DDBJ whole genome shotgun (WGS) entry which is preliminary data.</text>
</comment>
<dbReference type="EMBL" id="JBHSAF010000001">
    <property type="protein sequence ID" value="MFC3912256.1"/>
    <property type="molecule type" value="Genomic_DNA"/>
</dbReference>
<evidence type="ECO:0000256" key="5">
    <source>
        <dbReference type="SAM" id="Coils"/>
    </source>
</evidence>
<accession>A0ABV8CJ48</accession>
<evidence type="ECO:0000313" key="8">
    <source>
        <dbReference type="EMBL" id="MFC3912256.1"/>
    </source>
</evidence>
<evidence type="ECO:0000256" key="1">
    <source>
        <dbReference type="ARBA" id="ARBA00009477"/>
    </source>
</evidence>
<proteinExistence type="inferred from homology"/>
<comment type="similarity">
    <text evidence="1">Belongs to the membrane fusion protein (MFP) (TC 8.A.1) family.</text>
</comment>
<dbReference type="Pfam" id="PF25917">
    <property type="entry name" value="BSH_RND"/>
    <property type="match status" value="1"/>
</dbReference>
<evidence type="ECO:0000259" key="6">
    <source>
        <dbReference type="Pfam" id="PF25917"/>
    </source>
</evidence>
<dbReference type="InterPro" id="IPR050393">
    <property type="entry name" value="MFP_Efflux_Pump"/>
</dbReference>
<dbReference type="NCBIfam" id="TIGR01730">
    <property type="entry name" value="RND_mfp"/>
    <property type="match status" value="1"/>
</dbReference>
<evidence type="ECO:0000313" key="9">
    <source>
        <dbReference type="Proteomes" id="UP001595692"/>
    </source>
</evidence>
<dbReference type="PANTHER" id="PTHR30367">
    <property type="entry name" value="P-HYDROXYBENZOIC ACID EFFLUX PUMP SUBUNIT AAEA-RELATED"/>
    <property type="match status" value="1"/>
</dbReference>
<keyword evidence="2" id="KW-0812">Transmembrane</keyword>
<feature type="coiled-coil region" evidence="5">
    <location>
        <begin position="127"/>
        <end position="157"/>
    </location>
</feature>
<dbReference type="InterPro" id="IPR006143">
    <property type="entry name" value="RND_pump_MFP"/>
</dbReference>
<dbReference type="InterPro" id="IPR058625">
    <property type="entry name" value="MdtA-like_BSH"/>
</dbReference>
<reference evidence="9" key="1">
    <citation type="journal article" date="2019" name="Int. J. Syst. Evol. Microbiol.">
        <title>The Global Catalogue of Microorganisms (GCM) 10K type strain sequencing project: providing services to taxonomists for standard genome sequencing and annotation.</title>
        <authorList>
            <consortium name="The Broad Institute Genomics Platform"/>
            <consortium name="The Broad Institute Genome Sequencing Center for Infectious Disease"/>
            <person name="Wu L."/>
            <person name="Ma J."/>
        </authorList>
    </citation>
    <scope>NUCLEOTIDE SEQUENCE [LARGE SCALE GENOMIC DNA]</scope>
    <source>
        <strain evidence="9">CCUG 54939</strain>
    </source>
</reference>
<dbReference type="PANTHER" id="PTHR30367:SF12">
    <property type="entry name" value="P-HYDROXYBENZOIC ACID EFFLUX PUMP SUBUNIT AAEA"/>
    <property type="match status" value="1"/>
</dbReference>
<keyword evidence="3" id="KW-1133">Transmembrane helix</keyword>
<dbReference type="Proteomes" id="UP001595692">
    <property type="component" value="Unassembled WGS sequence"/>
</dbReference>
<keyword evidence="9" id="KW-1185">Reference proteome</keyword>
<dbReference type="SUPFAM" id="SSF111369">
    <property type="entry name" value="HlyD-like secretion proteins"/>
    <property type="match status" value="1"/>
</dbReference>
<organism evidence="8 9">
    <name type="scientific">Pseudaeromonas sharmana</name>
    <dbReference type="NCBI Taxonomy" id="328412"/>
    <lineage>
        <taxon>Bacteria</taxon>
        <taxon>Pseudomonadati</taxon>
        <taxon>Pseudomonadota</taxon>
        <taxon>Gammaproteobacteria</taxon>
        <taxon>Aeromonadales</taxon>
        <taxon>Aeromonadaceae</taxon>
        <taxon>Pseudaeromonas</taxon>
    </lineage>
</organism>
<dbReference type="InterPro" id="IPR058634">
    <property type="entry name" value="AaeA-lik-b-barrel"/>
</dbReference>
<dbReference type="Gene3D" id="2.40.50.100">
    <property type="match status" value="1"/>
</dbReference>
<feature type="domain" description="p-hydroxybenzoic acid efflux pump subunit AaeA-like beta-barrel" evidence="7">
    <location>
        <begin position="190"/>
        <end position="285"/>
    </location>
</feature>
<dbReference type="Pfam" id="PF25963">
    <property type="entry name" value="Beta-barrel_AAEA"/>
    <property type="match status" value="1"/>
</dbReference>
<evidence type="ECO:0000259" key="7">
    <source>
        <dbReference type="Pfam" id="PF25963"/>
    </source>
</evidence>